<dbReference type="PROSITE" id="PS00010">
    <property type="entry name" value="ASX_HYDROXYL"/>
    <property type="match status" value="1"/>
</dbReference>
<dbReference type="InterPro" id="IPR018097">
    <property type="entry name" value="EGF_Ca-bd_CS"/>
</dbReference>
<dbReference type="InterPro" id="IPR000742">
    <property type="entry name" value="EGF"/>
</dbReference>
<organism evidence="8 9">
    <name type="scientific">Dreissena polymorpha</name>
    <name type="common">Zebra mussel</name>
    <name type="synonym">Mytilus polymorpha</name>
    <dbReference type="NCBI Taxonomy" id="45954"/>
    <lineage>
        <taxon>Eukaryota</taxon>
        <taxon>Metazoa</taxon>
        <taxon>Spiralia</taxon>
        <taxon>Lophotrochozoa</taxon>
        <taxon>Mollusca</taxon>
        <taxon>Bivalvia</taxon>
        <taxon>Autobranchia</taxon>
        <taxon>Heteroconchia</taxon>
        <taxon>Euheterodonta</taxon>
        <taxon>Imparidentia</taxon>
        <taxon>Neoheterodontei</taxon>
        <taxon>Myida</taxon>
        <taxon>Dreissenoidea</taxon>
        <taxon>Dreissenidae</taxon>
        <taxon>Dreissena</taxon>
    </lineage>
</organism>
<evidence type="ECO:0000256" key="2">
    <source>
        <dbReference type="ARBA" id="ARBA00022729"/>
    </source>
</evidence>
<dbReference type="Pfam" id="PF07645">
    <property type="entry name" value="EGF_CA"/>
    <property type="match status" value="2"/>
</dbReference>
<dbReference type="EMBL" id="JAIWYP010000006">
    <property type="protein sequence ID" value="KAH3806534.1"/>
    <property type="molecule type" value="Genomic_DNA"/>
</dbReference>
<feature type="disulfide bond" evidence="5">
    <location>
        <begin position="83"/>
        <end position="92"/>
    </location>
</feature>
<dbReference type="PROSITE" id="PS50026">
    <property type="entry name" value="EGF_3"/>
    <property type="match status" value="2"/>
</dbReference>
<dbReference type="PROSITE" id="PS01187">
    <property type="entry name" value="EGF_CA"/>
    <property type="match status" value="1"/>
</dbReference>
<evidence type="ECO:0000256" key="4">
    <source>
        <dbReference type="ARBA" id="ARBA00023157"/>
    </source>
</evidence>
<dbReference type="FunFam" id="2.10.25.10:FF:000151">
    <property type="entry name" value="FAT atypical cadherin 4"/>
    <property type="match status" value="1"/>
</dbReference>
<evidence type="ECO:0000256" key="3">
    <source>
        <dbReference type="ARBA" id="ARBA00022737"/>
    </source>
</evidence>
<sequence length="116" mass="12440">MNSVKTSLSIRGGGDSSDDSSASSDSEEEAKPKTVEEGQNTVSARKTARNFYAPEDIDECRLFAPCLHNGICYNGAGTYSCKCARGWTGKNCEIDVNECLQQPCQNDATCLNTKGS</sequence>
<protein>
    <recommendedName>
        <fullName evidence="7">EGF-like domain-containing protein</fullName>
    </recommendedName>
</protein>
<proteinExistence type="predicted"/>
<evidence type="ECO:0000313" key="9">
    <source>
        <dbReference type="Proteomes" id="UP000828390"/>
    </source>
</evidence>
<name>A0A9D4FZT1_DREPO</name>
<evidence type="ECO:0000313" key="8">
    <source>
        <dbReference type="EMBL" id="KAH3806534.1"/>
    </source>
</evidence>
<evidence type="ECO:0000259" key="7">
    <source>
        <dbReference type="PROSITE" id="PS50026"/>
    </source>
</evidence>
<dbReference type="CDD" id="cd00054">
    <property type="entry name" value="EGF_CA"/>
    <property type="match status" value="1"/>
</dbReference>
<dbReference type="Proteomes" id="UP000828390">
    <property type="component" value="Unassembled WGS sequence"/>
</dbReference>
<dbReference type="SUPFAM" id="SSF57196">
    <property type="entry name" value="EGF/Laminin"/>
    <property type="match status" value="1"/>
</dbReference>
<dbReference type="SMART" id="SM00181">
    <property type="entry name" value="EGF"/>
    <property type="match status" value="1"/>
</dbReference>
<keyword evidence="4 5" id="KW-1015">Disulfide bond</keyword>
<gene>
    <name evidence="8" type="ORF">DPMN_134857</name>
</gene>
<reference evidence="8" key="2">
    <citation type="submission" date="2020-11" db="EMBL/GenBank/DDBJ databases">
        <authorList>
            <person name="McCartney M.A."/>
            <person name="Auch B."/>
            <person name="Kono T."/>
            <person name="Mallez S."/>
            <person name="Becker A."/>
            <person name="Gohl D.M."/>
            <person name="Silverstein K.A.T."/>
            <person name="Koren S."/>
            <person name="Bechman K.B."/>
            <person name="Herman A."/>
            <person name="Abrahante J.E."/>
            <person name="Garbe J."/>
        </authorList>
    </citation>
    <scope>NUCLEOTIDE SEQUENCE</scope>
    <source>
        <strain evidence="8">Duluth1</strain>
        <tissue evidence="8">Whole animal</tissue>
    </source>
</reference>
<dbReference type="PANTHER" id="PTHR12916:SF4">
    <property type="entry name" value="UNINFLATABLE, ISOFORM C"/>
    <property type="match status" value="1"/>
</dbReference>
<keyword evidence="2" id="KW-0732">Signal</keyword>
<feature type="region of interest" description="Disordered" evidence="6">
    <location>
        <begin position="1"/>
        <end position="48"/>
    </location>
</feature>
<dbReference type="SMART" id="SM00179">
    <property type="entry name" value="EGF_CA"/>
    <property type="match status" value="2"/>
</dbReference>
<keyword evidence="9" id="KW-1185">Reference proteome</keyword>
<dbReference type="PROSITE" id="PS01186">
    <property type="entry name" value="EGF_2"/>
    <property type="match status" value="1"/>
</dbReference>
<dbReference type="InterPro" id="IPR049883">
    <property type="entry name" value="NOTCH1_EGF-like"/>
</dbReference>
<keyword evidence="3" id="KW-0677">Repeat</keyword>
<dbReference type="Gene3D" id="2.10.25.10">
    <property type="entry name" value="Laminin"/>
    <property type="match status" value="2"/>
</dbReference>
<dbReference type="GO" id="GO:0005509">
    <property type="term" value="F:calcium ion binding"/>
    <property type="evidence" value="ECO:0007669"/>
    <property type="project" value="InterPro"/>
</dbReference>
<feature type="domain" description="EGF-like" evidence="7">
    <location>
        <begin position="56"/>
        <end position="93"/>
    </location>
</feature>
<evidence type="ECO:0000256" key="6">
    <source>
        <dbReference type="SAM" id="MobiDB-lite"/>
    </source>
</evidence>
<dbReference type="InterPro" id="IPR001881">
    <property type="entry name" value="EGF-like_Ca-bd_dom"/>
</dbReference>
<reference evidence="8" key="1">
    <citation type="journal article" date="2019" name="bioRxiv">
        <title>The Genome of the Zebra Mussel, Dreissena polymorpha: A Resource for Invasive Species Research.</title>
        <authorList>
            <person name="McCartney M.A."/>
            <person name="Auch B."/>
            <person name="Kono T."/>
            <person name="Mallez S."/>
            <person name="Zhang Y."/>
            <person name="Obille A."/>
            <person name="Becker A."/>
            <person name="Abrahante J.E."/>
            <person name="Garbe J."/>
            <person name="Badalamenti J.P."/>
            <person name="Herman A."/>
            <person name="Mangelson H."/>
            <person name="Liachko I."/>
            <person name="Sullivan S."/>
            <person name="Sone E.D."/>
            <person name="Koren S."/>
            <person name="Silverstein K.A.T."/>
            <person name="Beckman K.B."/>
            <person name="Gohl D.M."/>
        </authorList>
    </citation>
    <scope>NUCLEOTIDE SEQUENCE</scope>
    <source>
        <strain evidence="8">Duluth1</strain>
        <tissue evidence="8">Whole animal</tissue>
    </source>
</reference>
<keyword evidence="1 5" id="KW-0245">EGF-like domain</keyword>
<evidence type="ECO:0000256" key="1">
    <source>
        <dbReference type="ARBA" id="ARBA00022536"/>
    </source>
</evidence>
<dbReference type="PANTHER" id="PTHR12916">
    <property type="entry name" value="CYTOCHROME C OXIDASE POLYPEPTIDE VIC-2"/>
    <property type="match status" value="1"/>
</dbReference>
<dbReference type="AlphaFoldDB" id="A0A9D4FZT1"/>
<evidence type="ECO:0000256" key="5">
    <source>
        <dbReference type="PROSITE-ProRule" id="PRU00076"/>
    </source>
</evidence>
<comment type="caution">
    <text evidence="5">Lacks conserved residue(s) required for the propagation of feature annotation.</text>
</comment>
<feature type="domain" description="EGF-like" evidence="7">
    <location>
        <begin position="95"/>
        <end position="116"/>
    </location>
</feature>
<comment type="caution">
    <text evidence="8">The sequence shown here is derived from an EMBL/GenBank/DDBJ whole genome shotgun (WGS) entry which is preliminary data.</text>
</comment>
<dbReference type="PROSITE" id="PS00022">
    <property type="entry name" value="EGF_1"/>
    <property type="match status" value="1"/>
</dbReference>
<accession>A0A9D4FZT1</accession>
<dbReference type="InterPro" id="IPR000152">
    <property type="entry name" value="EGF-type_Asp/Asn_hydroxyl_site"/>
</dbReference>